<dbReference type="InterPro" id="IPR050111">
    <property type="entry name" value="C-type_lectin/snaclec_domain"/>
</dbReference>
<evidence type="ECO:0000313" key="4">
    <source>
        <dbReference type="Ensembl" id="ENSGALP00010009745.1"/>
    </source>
</evidence>
<dbReference type="PANTHER" id="PTHR22803">
    <property type="entry name" value="MANNOSE, PHOSPHOLIPASE, LECTIN RECEPTOR RELATED"/>
    <property type="match status" value="1"/>
</dbReference>
<dbReference type="PROSITE" id="PS50041">
    <property type="entry name" value="C_TYPE_LECTIN_2"/>
    <property type="match status" value="1"/>
</dbReference>
<dbReference type="VEuPathDB" id="HostDB:LOC121109246"/>
<dbReference type="SMR" id="V5NUE7"/>
<dbReference type="CDD" id="cd03594">
    <property type="entry name" value="CLECT_REG-1_like"/>
    <property type="match status" value="1"/>
</dbReference>
<keyword evidence="5" id="KW-1185">Reference proteome</keyword>
<dbReference type="Pfam" id="PF00059">
    <property type="entry name" value="Lectin_C"/>
    <property type="match status" value="1"/>
</dbReference>
<dbReference type="GlyGen" id="V5NUE7">
    <property type="glycosylation" value="1 site"/>
</dbReference>
<dbReference type="Proteomes" id="UP000000539">
    <property type="component" value="Chromosome 1"/>
</dbReference>
<evidence type="ECO:0000313" key="5">
    <source>
        <dbReference type="Proteomes" id="UP000000539"/>
    </source>
</evidence>
<evidence type="ECO:0000313" key="3">
    <source>
        <dbReference type="EMBL" id="AHA91755.1"/>
    </source>
</evidence>
<dbReference type="AlphaFoldDB" id="V5NUE7"/>
<dbReference type="GO" id="GO:0038023">
    <property type="term" value="F:signaling receptor activity"/>
    <property type="evidence" value="ECO:0000318"/>
    <property type="project" value="GO_Central"/>
</dbReference>
<reference evidence="4" key="2">
    <citation type="submission" date="2020-11" db="EMBL/GenBank/DDBJ databases">
        <title>Gallus gallus (Chicken) genome, bGalGal1, GRCg7b, maternal haplotype autosomes + Z &amp; W.</title>
        <authorList>
            <person name="Warren W."/>
            <person name="Formenti G."/>
            <person name="Fedrigo O."/>
            <person name="Haase B."/>
            <person name="Mountcastle J."/>
            <person name="Balacco J."/>
            <person name="Tracey A."/>
            <person name="Schneider V."/>
            <person name="Okimoto R."/>
            <person name="Cheng H."/>
            <person name="Hawken R."/>
            <person name="Howe K."/>
            <person name="Jarvis E.D."/>
        </authorList>
    </citation>
    <scope>NUCLEOTIDE SEQUENCE [LARGE SCALE GENOMIC DNA]</scope>
    <source>
        <strain evidence="4">Broiler</strain>
    </source>
</reference>
<dbReference type="Gene3D" id="3.10.100.10">
    <property type="entry name" value="Mannose-Binding Protein A, subunit A"/>
    <property type="match status" value="1"/>
</dbReference>
<evidence type="ECO:0000259" key="2">
    <source>
        <dbReference type="PROSITE" id="PS50041"/>
    </source>
</evidence>
<dbReference type="InterPro" id="IPR016186">
    <property type="entry name" value="C-type_lectin-like/link_sf"/>
</dbReference>
<dbReference type="GeneTree" id="ENSGT01140000284828"/>
<evidence type="ECO:0000256" key="1">
    <source>
        <dbReference type="SAM" id="SignalP"/>
    </source>
</evidence>
<sequence>MAPTWALLGCVLLLPSLRGDPDGCGPGWVPTPGGCLGFFSRELSWSRAESFCRRWGPGSHLAAVRSAAELRLLAELLNASRGGDGSGEGADGRVWIGLHRPAGSRSWRWSDGTAPRFASWHRTAKARRGGRCAALRDEEAFTSWAARPCTERNAFVCKAAA</sequence>
<proteinExistence type="evidence at transcript level"/>
<accession>V5NUE7</accession>
<dbReference type="PRINTS" id="PR01504">
    <property type="entry name" value="PNCREATITSAP"/>
</dbReference>
<dbReference type="EMBL" id="KF835610">
    <property type="protein sequence ID" value="AHA91755.1"/>
    <property type="molecule type" value="mRNA"/>
</dbReference>
<dbReference type="InterPro" id="IPR001304">
    <property type="entry name" value="C-type_lectin-like"/>
</dbReference>
<keyword evidence="1" id="KW-0732">Signal</keyword>
<feature type="chain" id="PRO_5044739377" evidence="1">
    <location>
        <begin position="20"/>
        <end position="161"/>
    </location>
</feature>
<name>V5NUE7_CHICK</name>
<gene>
    <name evidence="4" type="primary">OC17</name>
</gene>
<dbReference type="InterPro" id="IPR016187">
    <property type="entry name" value="CTDL_fold"/>
</dbReference>
<feature type="domain" description="C-type lectin" evidence="2">
    <location>
        <begin position="31"/>
        <end position="158"/>
    </location>
</feature>
<protein>
    <submittedName>
        <fullName evidence="3">Ovocleidin-17</fullName>
    </submittedName>
</protein>
<dbReference type="OMA" id="QWWEHED"/>
<organism evidence="3">
    <name type="scientific">Gallus gallus</name>
    <name type="common">Chicken</name>
    <dbReference type="NCBI Taxonomy" id="9031"/>
    <lineage>
        <taxon>Eukaryota</taxon>
        <taxon>Metazoa</taxon>
        <taxon>Chordata</taxon>
        <taxon>Craniata</taxon>
        <taxon>Vertebrata</taxon>
        <taxon>Euteleostomi</taxon>
        <taxon>Archelosauria</taxon>
        <taxon>Archosauria</taxon>
        <taxon>Dinosauria</taxon>
        <taxon>Saurischia</taxon>
        <taxon>Theropoda</taxon>
        <taxon>Coelurosauria</taxon>
        <taxon>Aves</taxon>
        <taxon>Neognathae</taxon>
        <taxon>Galloanserae</taxon>
        <taxon>Galliformes</taxon>
        <taxon>Phasianidae</taxon>
        <taxon>Phasianinae</taxon>
        <taxon>Gallus</taxon>
    </lineage>
</organism>
<reference evidence="3" key="1">
    <citation type="journal article" date="2014" name="PLoS ONE">
        <title>Integrating de novo transcriptome assembly and cloning to obtain chicken ovocleidin-17 full-length cDNA.</title>
        <authorList>
            <person name="Zhang Q."/>
            <person name="Liu L."/>
            <person name="Zhu F."/>
            <person name="Ning Z."/>
            <person name="Hincke M.T."/>
            <person name="Yang N."/>
            <person name="Hou Z."/>
        </authorList>
    </citation>
    <scope>NUCLEOTIDE SEQUENCE</scope>
    <source>
        <tissue evidence="3">Uterus</tissue>
    </source>
</reference>
<feature type="signal peptide" evidence="1">
    <location>
        <begin position="1"/>
        <end position="19"/>
    </location>
</feature>
<dbReference type="OrthoDB" id="441660at2759"/>
<dbReference type="SUPFAM" id="SSF56436">
    <property type="entry name" value="C-type lectin-like"/>
    <property type="match status" value="1"/>
</dbReference>
<dbReference type="Ensembl" id="ENSGALT00010017631.1">
    <property type="protein sequence ID" value="ENSGALP00010009745.1"/>
    <property type="gene ID" value="ENSGALG00010007398.1"/>
</dbReference>
<dbReference type="SMART" id="SM00034">
    <property type="entry name" value="CLECT"/>
    <property type="match status" value="1"/>
</dbReference>
<reference evidence="4" key="3">
    <citation type="submission" date="2025-05" db="UniProtKB">
        <authorList>
            <consortium name="Ensembl"/>
        </authorList>
    </citation>
    <scope>IDENTIFICATION</scope>
    <source>
        <strain evidence="4">broiler</strain>
    </source>
</reference>
<dbReference type="GO" id="GO:1990430">
    <property type="term" value="F:extracellular matrix protein binding"/>
    <property type="evidence" value="ECO:0000353"/>
    <property type="project" value="AgBase"/>
</dbReference>